<organism evidence="1 2">
    <name type="scientific">Larimichthys crocea</name>
    <name type="common">Large yellow croaker</name>
    <name type="synonym">Pseudosciaena crocea</name>
    <dbReference type="NCBI Taxonomy" id="215358"/>
    <lineage>
        <taxon>Eukaryota</taxon>
        <taxon>Metazoa</taxon>
        <taxon>Chordata</taxon>
        <taxon>Craniata</taxon>
        <taxon>Vertebrata</taxon>
        <taxon>Euteleostomi</taxon>
        <taxon>Actinopterygii</taxon>
        <taxon>Neopterygii</taxon>
        <taxon>Teleostei</taxon>
        <taxon>Neoteleostei</taxon>
        <taxon>Acanthomorphata</taxon>
        <taxon>Eupercaria</taxon>
        <taxon>Sciaenidae</taxon>
        <taxon>Larimichthys</taxon>
    </lineage>
</organism>
<name>A0ACD3R6Z5_LARCR</name>
<accession>A0ACD3R6Z5</accession>
<evidence type="ECO:0000313" key="1">
    <source>
        <dbReference type="EMBL" id="TMS14904.1"/>
    </source>
</evidence>
<proteinExistence type="predicted"/>
<gene>
    <name evidence="1" type="ORF">E3U43_021366</name>
</gene>
<reference evidence="1" key="1">
    <citation type="submission" date="2018-11" db="EMBL/GenBank/DDBJ databases">
        <title>The sequence and de novo assembly of Larimichthys crocea genome using PacBio and Hi-C technologies.</title>
        <authorList>
            <person name="Xu P."/>
            <person name="Chen B."/>
            <person name="Zhou Z."/>
            <person name="Ke Q."/>
            <person name="Wu Y."/>
            <person name="Bai H."/>
            <person name="Pu F."/>
        </authorList>
    </citation>
    <scope>NUCLEOTIDE SEQUENCE</scope>
    <source>
        <tissue evidence="1">Muscle</tissue>
    </source>
</reference>
<dbReference type="EMBL" id="CM011682">
    <property type="protein sequence ID" value="TMS14904.1"/>
    <property type="molecule type" value="Genomic_DNA"/>
</dbReference>
<evidence type="ECO:0000313" key="2">
    <source>
        <dbReference type="Proteomes" id="UP000793456"/>
    </source>
</evidence>
<keyword evidence="2" id="KW-1185">Reference proteome</keyword>
<sequence>MVVGSPDDASANIPDIQAVGDQEQPETPEEPLRIMLLGKSGVGKSSSGNTILGKKVFKSDMKVVRVTTQCEKVMGIVHDVPVCLTKKVKDVPVAVIDTPGFFETDSNMEVNVGKILQCYKLLEPGPHVFVLVVPVGRMTQEDRNTNALIEAKFGPRVWDYTIVLFTHGDRLEDQTINDMITESDANLRNFIRKCSGGFHVFNNKTQEDPEQVTSFIAKIQTLVALNGKKVYDKSMYPKEERQIQEKQEIILAEREAEIKHKEEQLKERYQGTELEAKKEKLWRMEENESRLAAERNIRNSLLWKAAITIIVLMILTLVAPILLPFTLIGILFLIVFMYRSTSYSKKND</sequence>
<comment type="caution">
    <text evidence="1">The sequence shown here is derived from an EMBL/GenBank/DDBJ whole genome shotgun (WGS) entry which is preliminary data.</text>
</comment>
<protein>
    <submittedName>
        <fullName evidence="1">Uncharacterized protein</fullName>
    </submittedName>
</protein>
<dbReference type="Proteomes" id="UP000793456">
    <property type="component" value="Chromosome IX"/>
</dbReference>